<feature type="compositionally biased region" description="Polar residues" evidence="1">
    <location>
        <begin position="39"/>
        <end position="54"/>
    </location>
</feature>
<feature type="domain" description="BIG2" evidence="3">
    <location>
        <begin position="1049"/>
        <end position="1122"/>
    </location>
</feature>
<feature type="region of interest" description="Disordered" evidence="1">
    <location>
        <begin position="31"/>
        <end position="97"/>
    </location>
</feature>
<dbReference type="SMART" id="SM00635">
    <property type="entry name" value="BID_2"/>
    <property type="match status" value="5"/>
</dbReference>
<comment type="caution">
    <text evidence="4">The sequence shown here is derived from an EMBL/GenBank/DDBJ whole genome shotgun (WGS) entry which is preliminary data.</text>
</comment>
<dbReference type="GO" id="GO:0005737">
    <property type="term" value="C:cytoplasm"/>
    <property type="evidence" value="ECO:0007669"/>
    <property type="project" value="TreeGrafter"/>
</dbReference>
<dbReference type="InterPro" id="IPR052557">
    <property type="entry name" value="CAP/Cytokinesis_protein"/>
</dbReference>
<evidence type="ECO:0000313" key="5">
    <source>
        <dbReference type="Proteomes" id="UP000005950"/>
    </source>
</evidence>
<dbReference type="InterPro" id="IPR008964">
    <property type="entry name" value="Invasin/intimin_cell_adhesion"/>
</dbReference>
<sequence length="1122" mass="125689">MKNLLVFLLSICLISDNLTLVKAEDQGESAGEGTIAEVQESSAPEITPDSNDLNPTLVPTLEPEPDQEPEIPVDKPTKSPEIVVTPPNTDEPLNTSEPELSSELETLSSVDFTNPEYPDLEVDFNTLHQRSEIALFSSENNAPDFKSAADAVKEALISREATITVTFPVSAYPDRDNVIMDLIEQAMAYDNNINPEAGDYLQLNYRGWSGGGYIQNNQYTLTYTVEYMTTLLEEKQTGVTISQLLFATYQVDKISDPQEKIKVIYDYVTSHVSYDYTYSKYDAYNALINHTAVCQGYALLMYRMLSAAGLKTRIITGGNHAWNIVSIGGLWYNLDATWDAGMEGNYQYYLKSDNAFADHYRKEKYKTEAFYVQFPMASLSYGQEIEEQPTYIQDLNFGSLTTTAGEIFNYDQLAGKSRVYLFFSKDCGNCQITLEELKASAVQAYPYVQVFLFEVNQTSDGEVNRFLEQEGLSDFAAFSDSGSLMRQYMRILNTGDIQYPLLIIADPDGQIRYWDDEVQEAEEFNQAVRLMKESHYYKPITAIESDNISLITGKEHPLTVAIQPADASDQRLSYYSEDEGIAGIDDFGKITGNRSGTTRVHIIPAENLRLEKIIEVHVVSAVTSLTFNNIKNEYEAGISEDIYVNIQPQDWGNREIHWASSNEAVLTISGTSDHGIIQTLKPGYTVLSAEIDDVKIEKTIRVLGEIELPEDLTVEQAKNGDLLITTKDAFWKENLLGHGSNNILLTNGIEEYALTEEFQMNDKHQLVMNFNRLLELGILKGNYQITFDSLHYQSFHGDILLNFGAEELPQNLSLKQRENGDLVLTTENSDYRQQITGFSLYSESGKEYHLTYTTAEDFILVPYSQIVKQNLKKGTYQFTISSFGYALWKGEVQIEKTGIFTQEGENLYYTGQKIQLETFSDNEIIKWSSSNSSIASIDTNGLLTFKAAGTVKIIAKYPDESQTYTIKVLKSILKISLDNNKLLVNEPTKLHLDRNVEDQIIWNIADPSILDLDEENLEITGKKPGITKLTAMMNGISSTLSVTVYSIDVNSKLSIRVEDYQSAGLEIGEERQIRVVGSIGQEEVNDRVTLTSSNPKVAVIDEAGKLKAIGLGTTTITAAVKE</sequence>
<dbReference type="InterPro" id="IPR038765">
    <property type="entry name" value="Papain-like_cys_pep_sf"/>
</dbReference>
<feature type="non-terminal residue" evidence="4">
    <location>
        <position position="1122"/>
    </location>
</feature>
<dbReference type="STRING" id="545696.HOLDEFILI_02592"/>
<protein>
    <submittedName>
        <fullName evidence="4">Bacterial group 2 Ig-like protein</fullName>
    </submittedName>
</protein>
<dbReference type="HOGENOM" id="CLU_280276_0_0_9"/>
<evidence type="ECO:0000256" key="1">
    <source>
        <dbReference type="SAM" id="MobiDB-lite"/>
    </source>
</evidence>
<feature type="domain" description="BIG2" evidence="3">
    <location>
        <begin position="894"/>
        <end position="967"/>
    </location>
</feature>
<dbReference type="InterPro" id="IPR036249">
    <property type="entry name" value="Thioredoxin-like_sf"/>
</dbReference>
<dbReference type="EMBL" id="ACCF01000155">
    <property type="protein sequence ID" value="EEF67245.1"/>
    <property type="molecule type" value="Genomic_DNA"/>
</dbReference>
<dbReference type="PANTHER" id="PTHR46333">
    <property type="entry name" value="CYTOKINESIS PROTEIN 3"/>
    <property type="match status" value="1"/>
</dbReference>
<feature type="domain" description="Transglutaminase-like" evidence="2">
    <location>
        <begin position="286"/>
        <end position="338"/>
    </location>
</feature>
<evidence type="ECO:0000259" key="3">
    <source>
        <dbReference type="SMART" id="SM00635"/>
    </source>
</evidence>
<dbReference type="Gene3D" id="2.60.40.1080">
    <property type="match status" value="5"/>
</dbReference>
<dbReference type="InterPro" id="IPR003343">
    <property type="entry name" value="Big_2"/>
</dbReference>
<dbReference type="PANTHER" id="PTHR46333:SF2">
    <property type="entry name" value="CYTOKINESIS PROTEIN 3"/>
    <property type="match status" value="1"/>
</dbReference>
<feature type="domain" description="BIG2" evidence="3">
    <location>
        <begin position="968"/>
        <end position="1043"/>
    </location>
</feature>
<dbReference type="Gene3D" id="3.40.30.10">
    <property type="entry name" value="Glutaredoxin"/>
    <property type="match status" value="1"/>
</dbReference>
<dbReference type="SUPFAM" id="SSF49373">
    <property type="entry name" value="Invasin/intimin cell-adhesion fragments"/>
    <property type="match status" value="4"/>
</dbReference>
<dbReference type="Pfam" id="PF01841">
    <property type="entry name" value="Transglut_core"/>
    <property type="match status" value="1"/>
</dbReference>
<feature type="domain" description="BIG2" evidence="3">
    <location>
        <begin position="539"/>
        <end position="614"/>
    </location>
</feature>
<dbReference type="SMART" id="SM00460">
    <property type="entry name" value="TGc"/>
    <property type="match status" value="1"/>
</dbReference>
<dbReference type="Gene3D" id="3.10.620.30">
    <property type="match status" value="1"/>
</dbReference>
<proteinExistence type="predicted"/>
<evidence type="ECO:0000259" key="2">
    <source>
        <dbReference type="SMART" id="SM00460"/>
    </source>
</evidence>
<reference evidence="4 5" key="2">
    <citation type="submission" date="2009-02" db="EMBL/GenBank/DDBJ databases">
        <title>Draft genome sequence of Holdemania filiformis DSM 12042.</title>
        <authorList>
            <person name="Sudarsanam P."/>
            <person name="Ley R."/>
            <person name="Guruge J."/>
            <person name="Turnbaugh P.J."/>
            <person name="Mahowald M."/>
            <person name="Liep D."/>
            <person name="Gordon J."/>
        </authorList>
    </citation>
    <scope>NUCLEOTIDE SEQUENCE [LARGE SCALE GENOMIC DNA]</scope>
    <source>
        <strain evidence="4 5">DSM 12042</strain>
    </source>
</reference>
<accession>B9Y9T5</accession>
<dbReference type="SUPFAM" id="SSF54001">
    <property type="entry name" value="Cysteine proteinases"/>
    <property type="match status" value="1"/>
</dbReference>
<dbReference type="Pfam" id="PF02368">
    <property type="entry name" value="Big_2"/>
    <property type="match status" value="3"/>
</dbReference>
<dbReference type="eggNOG" id="COG5279">
    <property type="taxonomic scope" value="Bacteria"/>
</dbReference>
<dbReference type="Proteomes" id="UP000005950">
    <property type="component" value="Unassembled WGS sequence"/>
</dbReference>
<dbReference type="SUPFAM" id="SSF52833">
    <property type="entry name" value="Thioredoxin-like"/>
    <property type="match status" value="1"/>
</dbReference>
<dbReference type="RefSeq" id="WP_006059757.1">
    <property type="nucleotide sequence ID" value="NZ_GG657558.1"/>
</dbReference>
<dbReference type="AlphaFoldDB" id="B9Y9T5"/>
<feature type="domain" description="BIG2" evidence="3">
    <location>
        <begin position="621"/>
        <end position="700"/>
    </location>
</feature>
<dbReference type="InterPro" id="IPR002931">
    <property type="entry name" value="Transglutaminase-like"/>
</dbReference>
<evidence type="ECO:0000313" key="4">
    <source>
        <dbReference type="EMBL" id="EEF67245.1"/>
    </source>
</evidence>
<gene>
    <name evidence="4" type="ORF">HOLDEFILI_02592</name>
</gene>
<name>B9Y9T5_9FIRM</name>
<organism evidence="4 5">
    <name type="scientific">Holdemania filiformis DSM 12042</name>
    <dbReference type="NCBI Taxonomy" id="545696"/>
    <lineage>
        <taxon>Bacteria</taxon>
        <taxon>Bacillati</taxon>
        <taxon>Bacillota</taxon>
        <taxon>Erysipelotrichia</taxon>
        <taxon>Erysipelotrichales</taxon>
        <taxon>Erysipelotrichaceae</taxon>
        <taxon>Holdemania</taxon>
    </lineage>
</organism>
<reference evidence="4 5" key="1">
    <citation type="submission" date="2008-12" db="EMBL/GenBank/DDBJ databases">
        <authorList>
            <person name="Fulton L."/>
            <person name="Clifton S."/>
            <person name="Fulton B."/>
            <person name="Xu J."/>
            <person name="Minx P."/>
            <person name="Pepin K.H."/>
            <person name="Johnson M."/>
            <person name="Bhonagiri V."/>
            <person name="Nash W.E."/>
            <person name="Mardis E.R."/>
            <person name="Wilson R.K."/>
        </authorList>
    </citation>
    <scope>NUCLEOTIDE SEQUENCE [LARGE SCALE GENOMIC DNA]</scope>
    <source>
        <strain evidence="4 5">DSM 12042</strain>
    </source>
</reference>